<gene>
    <name evidence="3" type="ORF">JI735_23385</name>
</gene>
<dbReference type="Gene3D" id="3.90.1200.10">
    <property type="match status" value="1"/>
</dbReference>
<dbReference type="InterPro" id="IPR050249">
    <property type="entry name" value="Pseudomonas-type_ThrB"/>
</dbReference>
<dbReference type="SUPFAM" id="SSF56112">
    <property type="entry name" value="Protein kinase-like (PK-like)"/>
    <property type="match status" value="1"/>
</dbReference>
<dbReference type="GO" id="GO:0019202">
    <property type="term" value="F:amino acid kinase activity"/>
    <property type="evidence" value="ECO:0007669"/>
    <property type="project" value="TreeGrafter"/>
</dbReference>
<evidence type="ECO:0000256" key="1">
    <source>
        <dbReference type="ARBA" id="ARBA00038240"/>
    </source>
</evidence>
<protein>
    <submittedName>
        <fullName evidence="3">Phosphotransferase</fullName>
    </submittedName>
</protein>
<dbReference type="Proteomes" id="UP000595841">
    <property type="component" value="Chromosome"/>
</dbReference>
<comment type="similarity">
    <text evidence="1">Belongs to the pseudomonas-type ThrB family.</text>
</comment>
<dbReference type="InterPro" id="IPR002575">
    <property type="entry name" value="Aminoglycoside_PTrfase"/>
</dbReference>
<accession>A0A974PHW7</accession>
<dbReference type="EMBL" id="CP068595">
    <property type="protein sequence ID" value="QQZ64289.1"/>
    <property type="molecule type" value="Genomic_DNA"/>
</dbReference>
<evidence type="ECO:0000313" key="4">
    <source>
        <dbReference type="Proteomes" id="UP000595841"/>
    </source>
</evidence>
<sequence length="342" mass="38464">MREGHKPTDTIVSQVWPEWNGTLRKRSGGWNNTTYFVENSAHRAVLRIYDTHRDRDKIEFEHAVLQKLGNLSLPFKVPVPVSTPAGETLVKLKDADDKFACMFHYIEGDSPAEEEAGYFESFGESAGFLSAVLADLRPGLIPVYRPYYELRQAYPLCSDAAIRELCQNPPRPFSGLGQELKLLYAAYDQIADSLAGLKELPHQLVHGDLNASNLLLKTSDHRQVAALLDFEFCTYDVRAMEPAVILSGLLGQAEEKTAVRDFCRGFSRRVRLSEAEINAVPVLMLLRKVDVFLHFVTRYLEGTDEAHVLQEQVRLLSEDVSQLTAQTSAILEILSGEQEQHC</sequence>
<evidence type="ECO:0000313" key="3">
    <source>
        <dbReference type="EMBL" id="QQZ64289.1"/>
    </source>
</evidence>
<evidence type="ECO:0000259" key="2">
    <source>
        <dbReference type="Pfam" id="PF01636"/>
    </source>
</evidence>
<dbReference type="AlphaFoldDB" id="A0A974PHW7"/>
<dbReference type="PANTHER" id="PTHR21064:SF6">
    <property type="entry name" value="AMINOGLYCOSIDE PHOSPHOTRANSFERASE DOMAIN-CONTAINING PROTEIN"/>
    <property type="match status" value="1"/>
</dbReference>
<organism evidence="3 4">
    <name type="scientific">Paenibacillus sonchi</name>
    <dbReference type="NCBI Taxonomy" id="373687"/>
    <lineage>
        <taxon>Bacteria</taxon>
        <taxon>Bacillati</taxon>
        <taxon>Bacillota</taxon>
        <taxon>Bacilli</taxon>
        <taxon>Bacillales</taxon>
        <taxon>Paenibacillaceae</taxon>
        <taxon>Paenibacillus</taxon>
        <taxon>Paenibacillus sonchi group</taxon>
    </lineage>
</organism>
<proteinExistence type="inferred from homology"/>
<dbReference type="Gene3D" id="3.30.200.20">
    <property type="entry name" value="Phosphorylase Kinase, domain 1"/>
    <property type="match status" value="1"/>
</dbReference>
<dbReference type="Pfam" id="PF01636">
    <property type="entry name" value="APH"/>
    <property type="match status" value="1"/>
</dbReference>
<feature type="domain" description="Aminoglycoside phosphotransferase" evidence="2">
    <location>
        <begin position="23"/>
        <end position="267"/>
    </location>
</feature>
<name>A0A974PHW7_9BACL</name>
<dbReference type="InterPro" id="IPR011009">
    <property type="entry name" value="Kinase-like_dom_sf"/>
</dbReference>
<dbReference type="RefSeq" id="WP_051052278.1">
    <property type="nucleotide sequence ID" value="NZ_CP068595.1"/>
</dbReference>
<keyword evidence="4" id="KW-1185">Reference proteome</keyword>
<dbReference type="KEGG" id="pson:JI735_23385"/>
<reference evidence="3 4" key="1">
    <citation type="submission" date="2021-01" db="EMBL/GenBank/DDBJ databases">
        <title>Whole genome sequence of Paenibacillus sonchi LMG 24727 for comparative genomics.</title>
        <authorList>
            <person name="Lee G."/>
            <person name="Kim M.-J."/>
            <person name="Lim K."/>
            <person name="Shin J.-H."/>
        </authorList>
    </citation>
    <scope>NUCLEOTIDE SEQUENCE [LARGE SCALE GENOMIC DNA]</scope>
    <source>
        <strain evidence="3 4">LMG 24727</strain>
    </source>
</reference>
<dbReference type="PANTHER" id="PTHR21064">
    <property type="entry name" value="AMINOGLYCOSIDE PHOSPHOTRANSFERASE DOMAIN-CONTAINING PROTEIN-RELATED"/>
    <property type="match status" value="1"/>
</dbReference>